<comment type="caution">
    <text evidence="1">The sequence shown here is derived from an EMBL/GenBank/DDBJ whole genome shotgun (WGS) entry which is preliminary data.</text>
</comment>
<dbReference type="Proteomes" id="UP001570417">
    <property type="component" value="Unassembled WGS sequence"/>
</dbReference>
<dbReference type="RefSeq" id="WP_137373047.1">
    <property type="nucleotide sequence ID" value="NZ_AP025490.1"/>
</dbReference>
<keyword evidence="2" id="KW-1185">Reference proteome</keyword>
<dbReference type="EMBL" id="JBFRUW010000003">
    <property type="protein sequence ID" value="MFA0566869.1"/>
    <property type="molecule type" value="Genomic_DNA"/>
</dbReference>
<evidence type="ECO:0000313" key="1">
    <source>
        <dbReference type="EMBL" id="MFA0566869.1"/>
    </source>
</evidence>
<name>A0ABV4N734_9VIBR</name>
<protein>
    <submittedName>
        <fullName evidence="1">Uncharacterized protein</fullName>
    </submittedName>
</protein>
<sequence length="133" mass="14778">MTIQINNKDCKGTITINDKFIGHGTINSYSWLLKFTSKSLILEIAEDPNITAQDLPLVGFGCGGWIFEQELITTLQDALNKTQTIHDDKVHAQEVHTESDLIDEVLNILNTGISLFKTNKLEYIPAVNSACSQ</sequence>
<reference evidence="1 2" key="1">
    <citation type="journal article" date="2024" name="ISME J.">
        <title>Tailless and filamentous prophages are predominant in marine Vibrio.</title>
        <authorList>
            <person name="Steensen K."/>
            <person name="Seneca J."/>
            <person name="Bartlau N."/>
            <person name="Yu X.A."/>
            <person name="Hussain F.A."/>
            <person name="Polz M.F."/>
        </authorList>
    </citation>
    <scope>NUCLEOTIDE SEQUENCE [LARGE SCALE GENOMIC DNA]</scope>
    <source>
        <strain evidence="1 2">10N.222.51.A1</strain>
    </source>
</reference>
<gene>
    <name evidence="1" type="ORF">AB4566_01120</name>
</gene>
<accession>A0ABV4N734</accession>
<evidence type="ECO:0000313" key="2">
    <source>
        <dbReference type="Proteomes" id="UP001570417"/>
    </source>
</evidence>
<proteinExistence type="predicted"/>
<organism evidence="1 2">
    <name type="scientific">Vibrio gallaecicus</name>
    <dbReference type="NCBI Taxonomy" id="552386"/>
    <lineage>
        <taxon>Bacteria</taxon>
        <taxon>Pseudomonadati</taxon>
        <taxon>Pseudomonadota</taxon>
        <taxon>Gammaproteobacteria</taxon>
        <taxon>Vibrionales</taxon>
        <taxon>Vibrionaceae</taxon>
        <taxon>Vibrio</taxon>
    </lineage>
</organism>